<sequence length="1365" mass="155768">MLCFLLAAALSIIEINFESPIIPFGDLFDMTGNQFEIKNVDDFTGNYTVVYTINQSSKTYEYQLNLDSEPYFRAAGLDMDEDYENYFPRGSVSFDVKFIKNGVVEGIGNFTAFIALPIEVHKAVMEPKIIEYSPKTVLPIVINLTNYNPDHNSQIFLQSPRRRIGWPNNKSINYYFEHQKESTQGTTKLHSIKPSGHNYTLNLYVIDGTVQNSKTEFNIDYAVRKKMDINFVKHDKEFYYPNDESNLTFVFPILEEIDTWYTVYVNEKKSVLITNNKPFHISYQIPSTAELGDFQITYSVTVEDILKSENHSLTLKIRDKPVLTNIVNKETYLISETINILFDCIDHDSTDSFQIQYLMEDDAGYKNYGERVPREGDTTKMSFLVDKNKLKRGRNIFNLSVVDNYSIESDPISLLIMIVEPPTIIVSNNESFFIPGSKISPHIIITDLDEDENESISYYFDNDENSKKHLQSILIDSSTHVYNGDLQQIEIPSTARSGTINLTIVVTDRYNFTTNATLVLTIREPPVLTGENISEIKTPSSNATFTIKVEDHDENDYCDLFYHYDGIEEPVNVSRTSINQSTHQASVPVEIPLPEEYSGVFSITFYAIDSHNITSQNITLTVEIRNKPEISNIKHKEQYLMTDVFNITFDCKDKDPTDSFQMKYAIDDQNYNNYSGRVNRASEVTPLYIIIEKDKLHLGVNNISIIVEDDYEMTSNYLNITIHIVDPLVITGENISEIKTPSSNAIFTIKVEDNDENDYCDLFYHYDGIEEPVNVSRTSINQSTHQASVPVEIPLPEEYSGVFSITFYAIDSHNITSQNITLTVEIRNKPEIQIEKGIPQIVQRNEKYTISVKVTDNDAEEEFSFFINGKNYTKKFYSNSKETDADLDIQIPNNLLGETNIILKAVDKYGLQSEPVQLNFSIRSKPEIKINEGQRKRFIPGSTINLSVFIKDDDPGDNSTFIVKFLDKEFHFNDAFQTNESGANHNLSITIPSDVKGGNESIIVTAKDYFNLSSSDTTSIYIPTAPVIQYEGTDSNTTIPGNFARPKFLVSDKDGDKNITIIINLPDGTNISKQADCSRINEPELKCNNNPYEIDIKIPEDHPITKPYIINVTVIDSDGQGQNITAEIPFRNRAPQIEYTNKSELEKDNEYYQTRNITIKFRVKDSNFGDWANIYMKIYPDEKKLFNKVNIINKTKTGQNWTYFEFNLTIPSDYKDDDYNITLWATDKFGAESNSTYVMIKIRGSYAALAGNVDLRILVERRWIILVVVACIIAVILFIIFIIILLIRPEPKIKQVVKEPSEEIDRDDSGETISVHSDDMDDENPPPFGPHNLVPIDINEDDNEDSGESFSIHTDEIITNEIDLS</sequence>
<evidence type="ECO:0000256" key="2">
    <source>
        <dbReference type="SAM" id="Phobius"/>
    </source>
</evidence>
<feature type="domain" description="Cadherin" evidence="4">
    <location>
        <begin position="653"/>
        <end position="763"/>
    </location>
</feature>
<keyword evidence="2" id="KW-1133">Transmembrane helix</keyword>
<accession>A2DLM4</accession>
<dbReference type="KEGG" id="tva:5464171"/>
<evidence type="ECO:0000313" key="5">
    <source>
        <dbReference type="EMBL" id="EAY18657.1"/>
    </source>
</evidence>
<dbReference type="VEuPathDB" id="TrichDB:TVAGG3_0580500"/>
<dbReference type="RefSeq" id="XP_001579643.1">
    <property type="nucleotide sequence ID" value="XM_001579593.1"/>
</dbReference>
<keyword evidence="6" id="KW-1185">Reference proteome</keyword>
<dbReference type="Proteomes" id="UP000001542">
    <property type="component" value="Unassembled WGS sequence"/>
</dbReference>
<keyword evidence="3" id="KW-0732">Signal</keyword>
<protein>
    <submittedName>
        <fullName evidence="5">Bap-like</fullName>
    </submittedName>
</protein>
<feature type="transmembrane region" description="Helical" evidence="2">
    <location>
        <begin position="1263"/>
        <end position="1287"/>
    </location>
</feature>
<feature type="compositionally biased region" description="Basic and acidic residues" evidence="1">
    <location>
        <begin position="1298"/>
        <end position="1309"/>
    </location>
</feature>
<dbReference type="GO" id="GO:0016020">
    <property type="term" value="C:membrane"/>
    <property type="evidence" value="ECO:0007669"/>
    <property type="project" value="InterPro"/>
</dbReference>
<reference evidence="5" key="1">
    <citation type="submission" date="2006-10" db="EMBL/GenBank/DDBJ databases">
        <authorList>
            <person name="Amadeo P."/>
            <person name="Zhao Q."/>
            <person name="Wortman J."/>
            <person name="Fraser-Liggett C."/>
            <person name="Carlton J."/>
        </authorList>
    </citation>
    <scope>NUCLEOTIDE SEQUENCE</scope>
    <source>
        <strain evidence="5">G3</strain>
    </source>
</reference>
<evidence type="ECO:0000259" key="4">
    <source>
        <dbReference type="PROSITE" id="PS50268"/>
    </source>
</evidence>
<feature type="domain" description="Cadherin" evidence="4">
    <location>
        <begin position="435"/>
        <end position="561"/>
    </location>
</feature>
<evidence type="ECO:0000256" key="3">
    <source>
        <dbReference type="SAM" id="SignalP"/>
    </source>
</evidence>
<dbReference type="GO" id="GO:0005509">
    <property type="term" value="F:calcium ion binding"/>
    <property type="evidence" value="ECO:0007669"/>
    <property type="project" value="InterPro"/>
</dbReference>
<feature type="region of interest" description="Disordered" evidence="1">
    <location>
        <begin position="1298"/>
        <end position="1365"/>
    </location>
</feature>
<dbReference type="EMBL" id="DS113216">
    <property type="protein sequence ID" value="EAY18657.1"/>
    <property type="molecule type" value="Genomic_DNA"/>
</dbReference>
<name>A2DLM4_TRIV3</name>
<feature type="compositionally biased region" description="Acidic residues" evidence="1">
    <location>
        <begin position="1338"/>
        <end position="1347"/>
    </location>
</feature>
<reference evidence="5" key="2">
    <citation type="journal article" date="2007" name="Science">
        <title>Draft genome sequence of the sexually transmitted pathogen Trichomonas vaginalis.</title>
        <authorList>
            <person name="Carlton J.M."/>
            <person name="Hirt R.P."/>
            <person name="Silva J.C."/>
            <person name="Delcher A.L."/>
            <person name="Schatz M."/>
            <person name="Zhao Q."/>
            <person name="Wortman J.R."/>
            <person name="Bidwell S.L."/>
            <person name="Alsmark U.C.M."/>
            <person name="Besteiro S."/>
            <person name="Sicheritz-Ponten T."/>
            <person name="Noel C.J."/>
            <person name="Dacks J.B."/>
            <person name="Foster P.G."/>
            <person name="Simillion C."/>
            <person name="Van de Peer Y."/>
            <person name="Miranda-Saavedra D."/>
            <person name="Barton G.J."/>
            <person name="Westrop G.D."/>
            <person name="Mueller S."/>
            <person name="Dessi D."/>
            <person name="Fiori P.L."/>
            <person name="Ren Q."/>
            <person name="Paulsen I."/>
            <person name="Zhang H."/>
            <person name="Bastida-Corcuera F.D."/>
            <person name="Simoes-Barbosa A."/>
            <person name="Brown M.T."/>
            <person name="Hayes R.D."/>
            <person name="Mukherjee M."/>
            <person name="Okumura C.Y."/>
            <person name="Schneider R."/>
            <person name="Smith A.J."/>
            <person name="Vanacova S."/>
            <person name="Villalvazo M."/>
            <person name="Haas B.J."/>
            <person name="Pertea M."/>
            <person name="Feldblyum T.V."/>
            <person name="Utterback T.R."/>
            <person name="Shu C.L."/>
            <person name="Osoegawa K."/>
            <person name="de Jong P.J."/>
            <person name="Hrdy I."/>
            <person name="Horvathova L."/>
            <person name="Zubacova Z."/>
            <person name="Dolezal P."/>
            <person name="Malik S.B."/>
            <person name="Logsdon J.M. Jr."/>
            <person name="Henze K."/>
            <person name="Gupta A."/>
            <person name="Wang C.C."/>
            <person name="Dunne R.L."/>
            <person name="Upcroft J.A."/>
            <person name="Upcroft P."/>
            <person name="White O."/>
            <person name="Salzberg S.L."/>
            <person name="Tang P."/>
            <person name="Chiu C.-H."/>
            <person name="Lee Y.-S."/>
            <person name="Embley T.M."/>
            <person name="Coombs G.H."/>
            <person name="Mottram J.C."/>
            <person name="Tachezy J."/>
            <person name="Fraser-Liggett C.M."/>
            <person name="Johnson P.J."/>
        </authorList>
    </citation>
    <scope>NUCLEOTIDE SEQUENCE [LARGE SCALE GENOMIC DNA]</scope>
    <source>
        <strain evidence="5">G3</strain>
    </source>
</reference>
<dbReference type="InterPro" id="IPR002126">
    <property type="entry name" value="Cadherin-like_dom"/>
</dbReference>
<feature type="chain" id="PRO_5002643223" evidence="3">
    <location>
        <begin position="19"/>
        <end position="1365"/>
    </location>
</feature>
<dbReference type="InParanoid" id="A2DLM4"/>
<evidence type="ECO:0000256" key="1">
    <source>
        <dbReference type="SAM" id="MobiDB-lite"/>
    </source>
</evidence>
<keyword evidence="2" id="KW-0472">Membrane</keyword>
<dbReference type="GO" id="GO:0007156">
    <property type="term" value="P:homophilic cell adhesion via plasma membrane adhesion molecules"/>
    <property type="evidence" value="ECO:0007669"/>
    <property type="project" value="InterPro"/>
</dbReference>
<gene>
    <name evidence="5" type="ORF">TVAG_062620</name>
</gene>
<keyword evidence="2" id="KW-0812">Transmembrane</keyword>
<organism evidence="5 6">
    <name type="scientific">Trichomonas vaginalis (strain ATCC PRA-98 / G3)</name>
    <dbReference type="NCBI Taxonomy" id="412133"/>
    <lineage>
        <taxon>Eukaryota</taxon>
        <taxon>Metamonada</taxon>
        <taxon>Parabasalia</taxon>
        <taxon>Trichomonadida</taxon>
        <taxon>Trichomonadidae</taxon>
        <taxon>Trichomonas</taxon>
    </lineage>
</organism>
<dbReference type="PROSITE" id="PS50268">
    <property type="entry name" value="CADHERIN_2"/>
    <property type="match status" value="2"/>
</dbReference>
<feature type="signal peptide" evidence="3">
    <location>
        <begin position="1"/>
        <end position="18"/>
    </location>
</feature>
<evidence type="ECO:0000313" key="6">
    <source>
        <dbReference type="Proteomes" id="UP000001542"/>
    </source>
</evidence>
<proteinExistence type="predicted"/>
<dbReference type="VEuPathDB" id="TrichDB:TVAG_062620"/>